<dbReference type="VEuPathDB" id="VectorBase:CSON001861"/>
<evidence type="ECO:0000313" key="9">
    <source>
        <dbReference type="EMBL" id="SSX17601.1"/>
    </source>
</evidence>
<feature type="transmembrane region" description="Helical" evidence="7">
    <location>
        <begin position="320"/>
        <end position="341"/>
    </location>
</feature>
<feature type="transmembrane region" description="Helical" evidence="7">
    <location>
        <begin position="121"/>
        <end position="142"/>
    </location>
</feature>
<dbReference type="GO" id="GO:0022857">
    <property type="term" value="F:transmembrane transporter activity"/>
    <property type="evidence" value="ECO:0007669"/>
    <property type="project" value="UniProtKB-UniRule"/>
</dbReference>
<dbReference type="GO" id="GO:0005886">
    <property type="term" value="C:plasma membrane"/>
    <property type="evidence" value="ECO:0007669"/>
    <property type="project" value="UniProtKB-SubCell"/>
</dbReference>
<dbReference type="EMBL" id="UFQS01000012">
    <property type="protein sequence ID" value="SSW97215.1"/>
    <property type="molecule type" value="Genomic_DNA"/>
</dbReference>
<comment type="similarity">
    <text evidence="2 7">Belongs to the CTL (choline transporter-like) family.</text>
</comment>
<keyword evidence="5 7" id="KW-0472">Membrane</keyword>
<evidence type="ECO:0000256" key="3">
    <source>
        <dbReference type="ARBA" id="ARBA00022692"/>
    </source>
</evidence>
<evidence type="ECO:0000313" key="8">
    <source>
        <dbReference type="EMBL" id="SSW97215.1"/>
    </source>
</evidence>
<evidence type="ECO:0000256" key="7">
    <source>
        <dbReference type="RuleBase" id="RU368066"/>
    </source>
</evidence>
<accession>A0A336LLH3</accession>
<gene>
    <name evidence="9" type="primary">CSON001861</name>
</gene>
<dbReference type="PANTHER" id="PTHR12385:SF14">
    <property type="entry name" value="CHOLINE TRANSPORTER-LIKE 2"/>
    <property type="match status" value="1"/>
</dbReference>
<organism evidence="9">
    <name type="scientific">Culicoides sonorensis</name>
    <name type="common">Biting midge</name>
    <dbReference type="NCBI Taxonomy" id="179676"/>
    <lineage>
        <taxon>Eukaryota</taxon>
        <taxon>Metazoa</taxon>
        <taxon>Ecdysozoa</taxon>
        <taxon>Arthropoda</taxon>
        <taxon>Hexapoda</taxon>
        <taxon>Insecta</taxon>
        <taxon>Pterygota</taxon>
        <taxon>Neoptera</taxon>
        <taxon>Endopterygota</taxon>
        <taxon>Diptera</taxon>
        <taxon>Nematocera</taxon>
        <taxon>Chironomoidea</taxon>
        <taxon>Ceratopogonidae</taxon>
        <taxon>Ceratopogoninae</taxon>
        <taxon>Culicoides</taxon>
        <taxon>Monoculicoides</taxon>
    </lineage>
</organism>
<name>A0A336LLH3_CULSO</name>
<feature type="transmembrane region" description="Helical" evidence="7">
    <location>
        <begin position="274"/>
        <end position="299"/>
    </location>
</feature>
<dbReference type="Pfam" id="PF04515">
    <property type="entry name" value="Choline_transpo"/>
    <property type="match status" value="1"/>
</dbReference>
<dbReference type="PANTHER" id="PTHR12385">
    <property type="entry name" value="CHOLINE TRANSPORTER-LIKE (SLC FAMILY 44)"/>
    <property type="match status" value="1"/>
</dbReference>
<keyword evidence="6" id="KW-0325">Glycoprotein</keyword>
<keyword evidence="4 7" id="KW-1133">Transmembrane helix</keyword>
<dbReference type="EMBL" id="UFQT01000012">
    <property type="protein sequence ID" value="SSX17601.1"/>
    <property type="molecule type" value="Genomic_DNA"/>
</dbReference>
<feature type="transmembrane region" description="Helical" evidence="7">
    <location>
        <begin position="454"/>
        <end position="487"/>
    </location>
</feature>
<proteinExistence type="inferred from homology"/>
<evidence type="ECO:0000256" key="1">
    <source>
        <dbReference type="ARBA" id="ARBA00004141"/>
    </source>
</evidence>
<dbReference type="OMA" id="DAFWCAF"/>
<sequence>MHKADTLIGRAFTNMFVWGNFTDSVQLGQMVVEDIIDTWPVILAALVGSMIVCLIFIAIMRWLAAPVIWFSIFGVMALLGTGIYFSYLKFDYLKENPVERPPPTTNVSALFESYLLSKETWLYLLIGLSILLVIIVLTIIILRKRIVIAVALVKEGSKAVSSITSTVFFPIFPWLLQVCVIGFAIIVGCHLASIGTEVYKVTGMNTTTSCVCTGRTYNDGDMCTPEEFNQHCKNTGAFTNRARSDLCIDAACHFIQIQNPSIVTYFHGVNILGFFWTIFFISAFGEMVLAATFATWYWTFKKSEVPFFALTSGLARTIRYHLGTLAFGSLIIAICRIIRVVLEYVDQKCKKYNNEVTRAILCIFKCLFWMLEKFLRFLNKNAYIMCAIHGKNFCASAGDAFNLLMRNFLRVVALDQVTDFLFFLSKLLISLGMGTLMYFYLTLEYSQIDIHYNLVPSIIVVIGTYLIACVFFSVYSMAVGTLFLCFLEDSERNDGTPAKPYYMSKQLKKILGKHNKFNDSEAR</sequence>
<comment type="subcellular location">
    <subcellularLocation>
        <location evidence="7">Cell membrane</location>
        <topology evidence="7">Multi-pass membrane protein</topology>
    </subcellularLocation>
    <subcellularLocation>
        <location evidence="1">Membrane</location>
        <topology evidence="1">Multi-pass membrane protein</topology>
    </subcellularLocation>
</comment>
<dbReference type="InterPro" id="IPR007603">
    <property type="entry name" value="Choline_transptr-like"/>
</dbReference>
<comment type="function">
    <text evidence="7">Choline transporter.</text>
</comment>
<reference evidence="8" key="1">
    <citation type="submission" date="2018-04" db="EMBL/GenBank/DDBJ databases">
        <authorList>
            <person name="Go L.Y."/>
            <person name="Mitchell J.A."/>
        </authorList>
    </citation>
    <scope>NUCLEOTIDE SEQUENCE</scope>
    <source>
        <tissue evidence="8">Whole organism</tissue>
    </source>
</reference>
<keyword evidence="3 7" id="KW-0812">Transmembrane</keyword>
<reference evidence="9" key="2">
    <citation type="submission" date="2018-07" db="EMBL/GenBank/DDBJ databases">
        <authorList>
            <person name="Quirk P.G."/>
            <person name="Krulwich T.A."/>
        </authorList>
    </citation>
    <scope>NUCLEOTIDE SEQUENCE</scope>
</reference>
<protein>
    <recommendedName>
        <fullName evidence="7">Choline transporter-like protein</fullName>
    </recommendedName>
</protein>
<feature type="transmembrane region" description="Helical" evidence="7">
    <location>
        <begin position="420"/>
        <end position="442"/>
    </location>
</feature>
<evidence type="ECO:0000256" key="5">
    <source>
        <dbReference type="ARBA" id="ARBA00023136"/>
    </source>
</evidence>
<evidence type="ECO:0000256" key="6">
    <source>
        <dbReference type="ARBA" id="ARBA00023180"/>
    </source>
</evidence>
<dbReference type="AlphaFoldDB" id="A0A336LLH3"/>
<evidence type="ECO:0000256" key="4">
    <source>
        <dbReference type="ARBA" id="ARBA00022989"/>
    </source>
</evidence>
<feature type="transmembrane region" description="Helical" evidence="7">
    <location>
        <begin position="67"/>
        <end position="87"/>
    </location>
</feature>
<evidence type="ECO:0000256" key="2">
    <source>
        <dbReference type="ARBA" id="ARBA00007168"/>
    </source>
</evidence>
<feature type="transmembrane region" description="Helical" evidence="7">
    <location>
        <begin position="39"/>
        <end position="60"/>
    </location>
</feature>
<feature type="transmembrane region" description="Helical" evidence="7">
    <location>
        <begin position="163"/>
        <end position="187"/>
    </location>
</feature>